<comment type="caution">
    <text evidence="7">Lacks conserved residue(s) required for the propagation of feature annotation.</text>
</comment>
<evidence type="ECO:0000313" key="10">
    <source>
        <dbReference type="EMBL" id="RAP02592.1"/>
    </source>
</evidence>
<evidence type="ECO:0000259" key="9">
    <source>
        <dbReference type="Pfam" id="PF04068"/>
    </source>
</evidence>
<name>A0A328PXB3_9EURY</name>
<organism evidence="10 11">
    <name type="scientific">Methanosphaera stadtmanae</name>
    <dbReference type="NCBI Taxonomy" id="2317"/>
    <lineage>
        <taxon>Archaea</taxon>
        <taxon>Methanobacteriati</taxon>
        <taxon>Methanobacteriota</taxon>
        <taxon>Methanomada group</taxon>
        <taxon>Methanobacteria</taxon>
        <taxon>Methanobacteriales</taxon>
        <taxon>Methanobacteriaceae</taxon>
        <taxon>Methanosphaera</taxon>
    </lineage>
</organism>
<evidence type="ECO:0000256" key="7">
    <source>
        <dbReference type="HAMAP-Rule" id="MF_01116"/>
    </source>
</evidence>
<comment type="subcellular location">
    <subcellularLocation>
        <location evidence="7">Cytoplasm</location>
    </subcellularLocation>
</comment>
<dbReference type="Pfam" id="PF04034">
    <property type="entry name" value="Ribo_biogen_C"/>
    <property type="match status" value="1"/>
</dbReference>
<dbReference type="InterPro" id="IPR022968">
    <property type="entry name" value="Tsr3-like"/>
</dbReference>
<dbReference type="HAMAP" id="MF_01116">
    <property type="entry name" value="TSR3"/>
    <property type="match status" value="1"/>
</dbReference>
<dbReference type="GO" id="GO:0000455">
    <property type="term" value="P:enzyme-directed rRNA pseudouridine synthesis"/>
    <property type="evidence" value="ECO:0007669"/>
    <property type="project" value="UniProtKB-UniRule"/>
</dbReference>
<keyword evidence="2 7" id="KW-0963">Cytoplasm</keyword>
<dbReference type="GO" id="GO:1904047">
    <property type="term" value="F:S-adenosyl-L-methionine binding"/>
    <property type="evidence" value="ECO:0007669"/>
    <property type="project" value="UniProtKB-UniRule"/>
</dbReference>
<evidence type="ECO:0000256" key="1">
    <source>
        <dbReference type="ARBA" id="ARBA00014114"/>
    </source>
</evidence>
<dbReference type="SMR" id="A0A328PXB3"/>
<feature type="binding site" evidence="7">
    <location>
        <position position="18"/>
    </location>
    <ligand>
        <name>S-adenosyl-L-methionine</name>
        <dbReference type="ChEBI" id="CHEBI:59789"/>
    </ligand>
</feature>
<evidence type="ECO:0000256" key="4">
    <source>
        <dbReference type="ARBA" id="ARBA00022552"/>
    </source>
</evidence>
<comment type="caution">
    <text evidence="10">The sequence shown here is derived from an EMBL/GenBank/DDBJ whole genome shotgun (WGS) entry which is preliminary data.</text>
</comment>
<comment type="catalytic activity">
    <reaction evidence="7">
        <text>an N(1)-methylpseudouridine in rRNA + S-adenosyl-L-methionine = N(1)-methyl-N(3)-[(3S)-3-amino-3-carboxypropyl]pseudouridine in rRNA + S-methyl-5'-thioadenosine + H(+)</text>
        <dbReference type="Rhea" id="RHEA:63296"/>
        <dbReference type="Rhea" id="RHEA-COMP:11634"/>
        <dbReference type="Rhea" id="RHEA-COMP:16310"/>
        <dbReference type="ChEBI" id="CHEBI:15378"/>
        <dbReference type="ChEBI" id="CHEBI:17509"/>
        <dbReference type="ChEBI" id="CHEBI:59789"/>
        <dbReference type="ChEBI" id="CHEBI:74890"/>
        <dbReference type="ChEBI" id="CHEBI:146234"/>
        <dbReference type="EC" id="2.5.1.157"/>
    </reaction>
</comment>
<dbReference type="InterPro" id="IPR007177">
    <property type="entry name" value="Tsr3_C"/>
</dbReference>
<dbReference type="PANTHER" id="PTHR20426">
    <property type="entry name" value="RIBOSOME BIOGENESIS PROTEIN TSR3 HOMOLOG"/>
    <property type="match status" value="1"/>
</dbReference>
<evidence type="ECO:0000256" key="6">
    <source>
        <dbReference type="ARBA" id="ARBA00022691"/>
    </source>
</evidence>
<dbReference type="GO" id="GO:0106388">
    <property type="term" value="F:rRNA small subunit aminocarboxypropyltransferase activity"/>
    <property type="evidence" value="ECO:0007669"/>
    <property type="project" value="UniProtKB-EC"/>
</dbReference>
<dbReference type="OMA" id="DCSWESA"/>
<reference evidence="10 11" key="1">
    <citation type="submission" date="2017-05" db="EMBL/GenBank/DDBJ databases">
        <title>Host range expansion of the Methanosphaera genus to humans and monogastric animals involves recent and extensive reduction in genome content.</title>
        <authorList>
            <person name="Hoedt E.C."/>
            <person name="Volmer J.G."/>
            <person name="Parks D.H."/>
            <person name="Rosewarne C.P."/>
            <person name="Denman S.E."/>
            <person name="Mcsweeney C.S."/>
            <person name="O Cuiv P."/>
            <person name="Hugenholtz P."/>
            <person name="Tyson G.W."/>
            <person name="Morrison M."/>
        </authorList>
    </citation>
    <scope>NUCLEOTIDE SEQUENCE [LARGE SCALE GENOMIC DNA]</scope>
    <source>
        <strain evidence="10 11">PA5</strain>
    </source>
</reference>
<dbReference type="InterPro" id="IPR007209">
    <property type="entry name" value="RNaseL-inhib-like_metal-bd_dom"/>
</dbReference>
<evidence type="ECO:0000256" key="3">
    <source>
        <dbReference type="ARBA" id="ARBA00022517"/>
    </source>
</evidence>
<dbReference type="EMBL" id="NGJK01000081">
    <property type="protein sequence ID" value="RAP02592.1"/>
    <property type="molecule type" value="Genomic_DNA"/>
</dbReference>
<dbReference type="GO" id="GO:0005737">
    <property type="term" value="C:cytoplasm"/>
    <property type="evidence" value="ECO:0007669"/>
    <property type="project" value="UniProtKB-SubCell"/>
</dbReference>
<evidence type="ECO:0000256" key="5">
    <source>
        <dbReference type="ARBA" id="ARBA00022679"/>
    </source>
</evidence>
<comment type="similarity">
    <text evidence="7">Belongs to the TDD superfamily. TSR3 family.</text>
</comment>
<keyword evidence="5 7" id="KW-0808">Transferase</keyword>
<comment type="function">
    <text evidence="7">Aminocarboxypropyltransferase that catalyzes the aminocarboxypropyl transfer on pseudouridine corresponding to position 914 in M.jannaschii 16S rRNA. It constitutes the last step in biosynthesis of the hypermodified N1-methyl-N3-(3-amino-3-carboxypropyl) pseudouridine (m1acp3-Psi).</text>
</comment>
<dbReference type="AlphaFoldDB" id="A0A328PXB3"/>
<keyword evidence="4 7" id="KW-0698">rRNA processing</keyword>
<evidence type="ECO:0000313" key="11">
    <source>
        <dbReference type="Proteomes" id="UP000248557"/>
    </source>
</evidence>
<keyword evidence="6 7" id="KW-0949">S-adenosyl-L-methionine</keyword>
<dbReference type="NCBIfam" id="NF002621">
    <property type="entry name" value="PRK02287.1"/>
    <property type="match status" value="1"/>
</dbReference>
<feature type="binding site" evidence="7">
    <location>
        <position position="91"/>
    </location>
    <ligand>
        <name>S-adenosyl-L-methionine</name>
        <dbReference type="ChEBI" id="CHEBI:59789"/>
    </ligand>
</feature>
<protein>
    <recommendedName>
        <fullName evidence="1 7">16S rRNA aminocarboxypropyltransferase</fullName>
        <ecNumber evidence="7">2.5.1.157</ecNumber>
    </recommendedName>
</protein>
<dbReference type="Proteomes" id="UP000248557">
    <property type="component" value="Unassembled WGS sequence"/>
</dbReference>
<proteinExistence type="inferred from homology"/>
<dbReference type="EC" id="2.5.1.157" evidence="7"/>
<evidence type="ECO:0000259" key="8">
    <source>
        <dbReference type="Pfam" id="PF04034"/>
    </source>
</evidence>
<feature type="binding site" evidence="7">
    <location>
        <position position="110"/>
    </location>
    <ligand>
        <name>S-adenosyl-L-methionine</name>
        <dbReference type="ChEBI" id="CHEBI:59789"/>
    </ligand>
</feature>
<feature type="binding site" evidence="7">
    <location>
        <position position="68"/>
    </location>
    <ligand>
        <name>S-adenosyl-L-methionine</name>
        <dbReference type="ChEBI" id="CHEBI:59789"/>
    </ligand>
</feature>
<gene>
    <name evidence="10" type="ORF">CA615_06435</name>
</gene>
<feature type="domain" description="RNase L inhibitor RLI-like possible metal-binding" evidence="9">
    <location>
        <begin position="2"/>
        <end position="31"/>
    </location>
</feature>
<sequence length="171" mass="19416">MMKIVIYHSNECDPKRCTSIKLQKQNKVAITHNMRKIPYNAIVLDAEADKAVSREDREKITKYGLSALDCSWKKLKKSSFNFKSKKNHRLLPFLVAANPVNYGKPCILSSAEALSAALYIVGYKDEARDLMNSFKWGPHFITLNENLLEAYSEAKNSTEIVEVQNEFLGGK</sequence>
<accession>A0A328PXB3</accession>
<dbReference type="PANTHER" id="PTHR20426:SF0">
    <property type="entry name" value="18S RRNA AMINOCARBOXYPROPYLTRANSFERASE"/>
    <property type="match status" value="1"/>
</dbReference>
<evidence type="ECO:0000256" key="2">
    <source>
        <dbReference type="ARBA" id="ARBA00022490"/>
    </source>
</evidence>
<keyword evidence="3 7" id="KW-0690">Ribosome biogenesis</keyword>
<dbReference type="Pfam" id="PF04068">
    <property type="entry name" value="Fer4_RLI"/>
    <property type="match status" value="1"/>
</dbReference>
<feature type="domain" description="16S/18S rRNA aminocarboxypropyltransferase Tsr3 C-terminal" evidence="8">
    <location>
        <begin position="42"/>
        <end position="168"/>
    </location>
</feature>